<dbReference type="CDD" id="cd04301">
    <property type="entry name" value="NAT_SF"/>
    <property type="match status" value="1"/>
</dbReference>
<dbReference type="InterPro" id="IPR036390">
    <property type="entry name" value="WH_DNA-bd_sf"/>
</dbReference>
<dbReference type="Gene3D" id="1.10.10.10">
    <property type="entry name" value="Winged helix-like DNA-binding domain superfamily/Winged helix DNA-binding domain"/>
    <property type="match status" value="1"/>
</dbReference>
<dbReference type="PROSITE" id="PS50995">
    <property type="entry name" value="HTH_MARR_2"/>
    <property type="match status" value="1"/>
</dbReference>
<dbReference type="EMBL" id="JBHILM010000010">
    <property type="protein sequence ID" value="MFB5681348.1"/>
    <property type="molecule type" value="Genomic_DNA"/>
</dbReference>
<dbReference type="PANTHER" id="PTHR13947:SF37">
    <property type="entry name" value="LD18367P"/>
    <property type="match status" value="1"/>
</dbReference>
<protein>
    <submittedName>
        <fullName evidence="4">GNAT family N-acetyltransferase</fullName>
        <ecNumber evidence="4">2.3.1.-</ecNumber>
    </submittedName>
</protein>
<dbReference type="InterPro" id="IPR036388">
    <property type="entry name" value="WH-like_DNA-bd_sf"/>
</dbReference>
<dbReference type="SUPFAM" id="SSF55729">
    <property type="entry name" value="Acyl-CoA N-acyltransferases (Nat)"/>
    <property type="match status" value="1"/>
</dbReference>
<sequence length="304" mass="35622">MTHGKNSYGAEFRRFNRFYTTVLGFLNEHAYDGPFSLTETRVLYEIYNTPDCTAKVLQDNLDLDRGYVSRIIKRFEQENMIHKQKSTADSRNHYVYLTKSGEEIFKTLEARANQQIDDILDNLEQTTQTKLIESMQTIESILSQQLQSSRTEITIRDYHLSDDIKTMIEKQRAFFAAAHGWDDTFLEYLRKTFEGDIDKIWIAESGGKFAGCVGLVRIDAATAQLRWFLVEPAFHKRGIGTQLMQNLLEYCRTQNYERVILWTVSSMKEARKLYEKFGFVKTEVLEEKPLWGAHLVEERWDLTF</sequence>
<dbReference type="EC" id="2.3.1.-" evidence="4"/>
<evidence type="ECO:0000313" key="4">
    <source>
        <dbReference type="EMBL" id="MFB5681348.1"/>
    </source>
</evidence>
<proteinExistence type="predicted"/>
<feature type="domain" description="N-acetyltransferase" evidence="3">
    <location>
        <begin position="153"/>
        <end position="303"/>
    </location>
</feature>
<keyword evidence="4" id="KW-0012">Acyltransferase</keyword>
<dbReference type="SUPFAM" id="SSF46785">
    <property type="entry name" value="Winged helix' DNA-binding domain"/>
    <property type="match status" value="1"/>
</dbReference>
<comment type="caution">
    <text evidence="4">The sequence shown here is derived from an EMBL/GenBank/DDBJ whole genome shotgun (WGS) entry which is preliminary data.</text>
</comment>
<dbReference type="InterPro" id="IPR000182">
    <property type="entry name" value="GNAT_dom"/>
</dbReference>
<reference evidence="4 5" key="1">
    <citation type="submission" date="2024-09" db="EMBL/GenBank/DDBJ databases">
        <authorList>
            <person name="Ruan L."/>
        </authorList>
    </citation>
    <scope>NUCLEOTIDE SEQUENCE [LARGE SCALE GENOMIC DNA]</scope>
    <source>
        <strain evidence="4 5">D33</strain>
    </source>
</reference>
<evidence type="ECO:0000313" key="5">
    <source>
        <dbReference type="Proteomes" id="UP001580407"/>
    </source>
</evidence>
<evidence type="ECO:0000259" key="3">
    <source>
        <dbReference type="PROSITE" id="PS51186"/>
    </source>
</evidence>
<dbReference type="PANTHER" id="PTHR13947">
    <property type="entry name" value="GNAT FAMILY N-ACETYLTRANSFERASE"/>
    <property type="match status" value="1"/>
</dbReference>
<evidence type="ECO:0000256" key="1">
    <source>
        <dbReference type="ARBA" id="ARBA00022679"/>
    </source>
</evidence>
<evidence type="ECO:0000259" key="2">
    <source>
        <dbReference type="PROSITE" id="PS50995"/>
    </source>
</evidence>
<dbReference type="GO" id="GO:0016746">
    <property type="term" value="F:acyltransferase activity"/>
    <property type="evidence" value="ECO:0007669"/>
    <property type="project" value="UniProtKB-KW"/>
</dbReference>
<accession>A0ABV5B6N3</accession>
<dbReference type="InterPro" id="IPR016181">
    <property type="entry name" value="Acyl_CoA_acyltransferase"/>
</dbReference>
<dbReference type="InterPro" id="IPR050769">
    <property type="entry name" value="NAT_camello-type"/>
</dbReference>
<keyword evidence="5" id="KW-1185">Reference proteome</keyword>
<organism evidence="4 5">
    <name type="scientific">Paenibacillus terreus</name>
    <dbReference type="NCBI Taxonomy" id="1387834"/>
    <lineage>
        <taxon>Bacteria</taxon>
        <taxon>Bacillati</taxon>
        <taxon>Bacillota</taxon>
        <taxon>Bacilli</taxon>
        <taxon>Bacillales</taxon>
        <taxon>Paenibacillaceae</taxon>
        <taxon>Paenibacillus</taxon>
    </lineage>
</organism>
<feature type="domain" description="HTH marR-type" evidence="2">
    <location>
        <begin position="5"/>
        <end position="147"/>
    </location>
</feature>
<dbReference type="Gene3D" id="3.40.630.30">
    <property type="match status" value="1"/>
</dbReference>
<dbReference type="Pfam" id="PF01047">
    <property type="entry name" value="MarR"/>
    <property type="match status" value="1"/>
</dbReference>
<dbReference type="InterPro" id="IPR000835">
    <property type="entry name" value="HTH_MarR-typ"/>
</dbReference>
<gene>
    <name evidence="4" type="ORF">ACE3NQ_10535</name>
</gene>
<dbReference type="RefSeq" id="WP_375525142.1">
    <property type="nucleotide sequence ID" value="NZ_JBHILM010000010.1"/>
</dbReference>
<dbReference type="SMART" id="SM00347">
    <property type="entry name" value="HTH_MARR"/>
    <property type="match status" value="1"/>
</dbReference>
<keyword evidence="1 4" id="KW-0808">Transferase</keyword>
<name>A0ABV5B6N3_9BACL</name>
<dbReference type="Proteomes" id="UP001580407">
    <property type="component" value="Unassembled WGS sequence"/>
</dbReference>
<dbReference type="Pfam" id="PF00583">
    <property type="entry name" value="Acetyltransf_1"/>
    <property type="match status" value="1"/>
</dbReference>
<dbReference type="PROSITE" id="PS51186">
    <property type="entry name" value="GNAT"/>
    <property type="match status" value="1"/>
</dbReference>